<dbReference type="SUPFAM" id="SSF48726">
    <property type="entry name" value="Immunoglobulin"/>
    <property type="match status" value="2"/>
</dbReference>
<dbReference type="InterPro" id="IPR027417">
    <property type="entry name" value="P-loop_NTPase"/>
</dbReference>
<dbReference type="Pfam" id="PF07686">
    <property type="entry name" value="V-set"/>
    <property type="match status" value="1"/>
</dbReference>
<evidence type="ECO:0000313" key="15">
    <source>
        <dbReference type="Ensembl" id="ENSATEP00000027869.1"/>
    </source>
</evidence>
<feature type="domain" description="Ig-like" evidence="13">
    <location>
        <begin position="151"/>
        <end position="218"/>
    </location>
</feature>
<evidence type="ECO:0000259" key="14">
    <source>
        <dbReference type="PROSITE" id="PS50837"/>
    </source>
</evidence>
<evidence type="ECO:0000256" key="2">
    <source>
        <dbReference type="ARBA" id="ARBA00022475"/>
    </source>
</evidence>
<keyword evidence="3 11" id="KW-0812">Transmembrane</keyword>
<comment type="subcellular location">
    <subcellularLocation>
        <location evidence="1">Cell membrane</location>
        <topology evidence="1">Single-pass type I membrane protein</topology>
    </subcellularLocation>
</comment>
<dbReference type="Proteomes" id="UP000265040">
    <property type="component" value="Chromosome 22"/>
</dbReference>
<evidence type="ECO:0000256" key="11">
    <source>
        <dbReference type="SAM" id="Phobius"/>
    </source>
</evidence>
<evidence type="ECO:0000256" key="6">
    <source>
        <dbReference type="ARBA" id="ARBA00023136"/>
    </source>
</evidence>
<dbReference type="SUPFAM" id="SSF52540">
    <property type="entry name" value="P-loop containing nucleoside triphosphate hydrolases"/>
    <property type="match status" value="1"/>
</dbReference>
<dbReference type="PROSITE" id="PS50837">
    <property type="entry name" value="NACHT"/>
    <property type="match status" value="1"/>
</dbReference>
<dbReference type="OrthoDB" id="8680608at2759"/>
<evidence type="ECO:0000256" key="7">
    <source>
        <dbReference type="ARBA" id="ARBA00023157"/>
    </source>
</evidence>
<evidence type="ECO:0000313" key="16">
    <source>
        <dbReference type="Proteomes" id="UP000265040"/>
    </source>
</evidence>
<evidence type="ECO:0000256" key="9">
    <source>
        <dbReference type="ARBA" id="ARBA00023180"/>
    </source>
</evidence>
<evidence type="ECO:0008006" key="17">
    <source>
        <dbReference type="Google" id="ProtNLM"/>
    </source>
</evidence>
<dbReference type="Gene3D" id="3.40.50.300">
    <property type="entry name" value="P-loop containing nucleotide triphosphate hydrolases"/>
    <property type="match status" value="1"/>
</dbReference>
<dbReference type="GeneID" id="113148570"/>
<evidence type="ECO:0000256" key="10">
    <source>
        <dbReference type="ARBA" id="ARBA00023319"/>
    </source>
</evidence>
<evidence type="ECO:0000256" key="1">
    <source>
        <dbReference type="ARBA" id="ARBA00004251"/>
    </source>
</evidence>
<keyword evidence="9" id="KW-0325">Glycoprotein</keyword>
<dbReference type="SMART" id="SM00408">
    <property type="entry name" value="IGc2"/>
    <property type="match status" value="2"/>
</dbReference>
<dbReference type="PANTHER" id="PTHR25466:SF3">
    <property type="entry name" value="PROGRAMMED CELL DEATH 1 LIGAND 1"/>
    <property type="match status" value="1"/>
</dbReference>
<dbReference type="GO" id="GO:0009897">
    <property type="term" value="C:external side of plasma membrane"/>
    <property type="evidence" value="ECO:0007669"/>
    <property type="project" value="TreeGrafter"/>
</dbReference>
<dbReference type="GO" id="GO:0007166">
    <property type="term" value="P:cell surface receptor signaling pathway"/>
    <property type="evidence" value="ECO:0007669"/>
    <property type="project" value="TreeGrafter"/>
</dbReference>
<dbReference type="PANTHER" id="PTHR25466">
    <property type="entry name" value="T-LYMPHOCYTE ACTIVATION ANTIGEN"/>
    <property type="match status" value="1"/>
</dbReference>
<keyword evidence="10" id="KW-0393">Immunoglobulin domain</keyword>
<dbReference type="GO" id="GO:0042102">
    <property type="term" value="P:positive regulation of T cell proliferation"/>
    <property type="evidence" value="ECO:0007669"/>
    <property type="project" value="TreeGrafter"/>
</dbReference>
<dbReference type="InterPro" id="IPR051713">
    <property type="entry name" value="T-cell_Activation_Regulation"/>
</dbReference>
<sequence length="497" mass="55976">MDWAFVVVLQIVIQPSLSVLFTVEAERAAYHSELGEDVVLGCRFQPKPSNPDAELKVTWQRTGDTSVQEAYQWDNRVGHSASEEHLSRVKLLTDKLQEGWARLQISRLRINDSGTYQCLVETGEGADYKTITLSVTAKYKVVEKHTEKPVEGDKVLLTCQSEGYPETSVVWLDGDLQTISPNTSAVQTPDQLFKVTSQIYVSSSDKNNYTCRFKDGDSIATFHIPDKILAVHVQHDALIVVLSIGMVLAAIIIAVLLYRRRKGFRTTSRRNLLVDGWVGPVSTGRSQVNLENEEENTVFNKDHRKENLRVFLKHRYCDFQGTFDAEELRQRLQNNEGQPMTLQALVPKAGETLLLEGPPGSGKTSIAHILLSSWTEGPTHALWGSLKLNTFQLLLYLDCSTVQGDLFQEIMTQLSLEENISTEEELRTMLIRSSETLLLLDGYREGNTIFDESLKRFLSERGGCRVLVMTSQEHCPVLKDTVGTVQVLKLQKQIAKY</sequence>
<dbReference type="InterPro" id="IPR013783">
    <property type="entry name" value="Ig-like_fold"/>
</dbReference>
<dbReference type="InterPro" id="IPR007110">
    <property type="entry name" value="Ig-like_dom"/>
</dbReference>
<dbReference type="Gene3D" id="2.60.40.10">
    <property type="entry name" value="Immunoglobulins"/>
    <property type="match status" value="2"/>
</dbReference>
<proteinExistence type="predicted"/>
<dbReference type="GO" id="GO:0031295">
    <property type="term" value="P:T cell costimulation"/>
    <property type="evidence" value="ECO:0007669"/>
    <property type="project" value="TreeGrafter"/>
</dbReference>
<reference evidence="15" key="2">
    <citation type="submission" date="2025-08" db="UniProtKB">
        <authorList>
            <consortium name="Ensembl"/>
        </authorList>
    </citation>
    <scope>IDENTIFICATION</scope>
</reference>
<evidence type="ECO:0000259" key="13">
    <source>
        <dbReference type="PROSITE" id="PS50835"/>
    </source>
</evidence>
<organism evidence="15 16">
    <name type="scientific">Anabas testudineus</name>
    <name type="common">Climbing perch</name>
    <name type="synonym">Anthias testudineus</name>
    <dbReference type="NCBI Taxonomy" id="64144"/>
    <lineage>
        <taxon>Eukaryota</taxon>
        <taxon>Metazoa</taxon>
        <taxon>Chordata</taxon>
        <taxon>Craniata</taxon>
        <taxon>Vertebrata</taxon>
        <taxon>Euteleostomi</taxon>
        <taxon>Actinopterygii</taxon>
        <taxon>Neopterygii</taxon>
        <taxon>Teleostei</taxon>
        <taxon>Neoteleostei</taxon>
        <taxon>Acanthomorphata</taxon>
        <taxon>Anabantaria</taxon>
        <taxon>Anabantiformes</taxon>
        <taxon>Anabantoidei</taxon>
        <taxon>Anabantidae</taxon>
        <taxon>Anabas</taxon>
    </lineage>
</organism>
<evidence type="ECO:0000256" key="4">
    <source>
        <dbReference type="ARBA" id="ARBA00022729"/>
    </source>
</evidence>
<dbReference type="InterPro" id="IPR003599">
    <property type="entry name" value="Ig_sub"/>
</dbReference>
<evidence type="ECO:0000256" key="8">
    <source>
        <dbReference type="ARBA" id="ARBA00023170"/>
    </source>
</evidence>
<accession>A0A3Q1J9N5</accession>
<dbReference type="InterPro" id="IPR036179">
    <property type="entry name" value="Ig-like_dom_sf"/>
</dbReference>
<keyword evidence="8" id="KW-0675">Receptor</keyword>
<keyword evidence="7" id="KW-1015">Disulfide bond</keyword>
<keyword evidence="6 11" id="KW-0472">Membrane</keyword>
<keyword evidence="5 11" id="KW-1133">Transmembrane helix</keyword>
<protein>
    <recommendedName>
        <fullName evidence="17">Programmed cell death 1 ligand 1-like</fullName>
    </recommendedName>
</protein>
<dbReference type="Pfam" id="PF05729">
    <property type="entry name" value="NACHT"/>
    <property type="match status" value="1"/>
</dbReference>
<dbReference type="GO" id="GO:0006955">
    <property type="term" value="P:immune response"/>
    <property type="evidence" value="ECO:0007669"/>
    <property type="project" value="TreeGrafter"/>
</dbReference>
<evidence type="ECO:0000256" key="3">
    <source>
        <dbReference type="ARBA" id="ARBA00022692"/>
    </source>
</evidence>
<name>A0A3Q1J9N5_ANATE</name>
<dbReference type="GeneTree" id="ENSGT00940000161373"/>
<dbReference type="InParanoid" id="A0A3Q1J9N5"/>
<feature type="chain" id="PRO_5030080323" description="Programmed cell death 1 ligand 1-like" evidence="12">
    <location>
        <begin position="19"/>
        <end position="497"/>
    </location>
</feature>
<dbReference type="InterPro" id="IPR007111">
    <property type="entry name" value="NACHT_NTPase"/>
</dbReference>
<dbReference type="Pfam" id="PF13927">
    <property type="entry name" value="Ig_3"/>
    <property type="match status" value="1"/>
</dbReference>
<reference evidence="15" key="3">
    <citation type="submission" date="2025-09" db="UniProtKB">
        <authorList>
            <consortium name="Ensembl"/>
        </authorList>
    </citation>
    <scope>IDENTIFICATION</scope>
</reference>
<feature type="domain" description="NACHT" evidence="14">
    <location>
        <begin position="351"/>
        <end position="445"/>
    </location>
</feature>
<keyword evidence="16" id="KW-1185">Reference proteome</keyword>
<dbReference type="Ensembl" id="ENSATET00000028307.3">
    <property type="protein sequence ID" value="ENSATEP00000027869.1"/>
    <property type="gene ID" value="ENSATEG00000019264.3"/>
</dbReference>
<dbReference type="SMART" id="SM00409">
    <property type="entry name" value="IG"/>
    <property type="match status" value="2"/>
</dbReference>
<dbReference type="GO" id="GO:0042130">
    <property type="term" value="P:negative regulation of T cell proliferation"/>
    <property type="evidence" value="ECO:0007669"/>
    <property type="project" value="TreeGrafter"/>
</dbReference>
<feature type="signal peptide" evidence="12">
    <location>
        <begin position="1"/>
        <end position="18"/>
    </location>
</feature>
<dbReference type="InterPro" id="IPR013106">
    <property type="entry name" value="Ig_V-set"/>
</dbReference>
<dbReference type="AlphaFoldDB" id="A0A3Q1J9N5"/>
<dbReference type="OMA" id="GWAKLKM"/>
<keyword evidence="2" id="KW-1003">Cell membrane</keyword>
<dbReference type="RefSeq" id="XP_026196091.1">
    <property type="nucleotide sequence ID" value="XM_026340306.1"/>
</dbReference>
<keyword evidence="4 12" id="KW-0732">Signal</keyword>
<dbReference type="GO" id="GO:0071222">
    <property type="term" value="P:cellular response to lipopolysaccharide"/>
    <property type="evidence" value="ECO:0007669"/>
    <property type="project" value="TreeGrafter"/>
</dbReference>
<feature type="domain" description="Ig-like" evidence="13">
    <location>
        <begin position="15"/>
        <end position="134"/>
    </location>
</feature>
<feature type="transmembrane region" description="Helical" evidence="11">
    <location>
        <begin position="237"/>
        <end position="258"/>
    </location>
</feature>
<reference evidence="15" key="1">
    <citation type="submission" date="2021-04" db="EMBL/GenBank/DDBJ databases">
        <authorList>
            <consortium name="Wellcome Sanger Institute Data Sharing"/>
        </authorList>
    </citation>
    <scope>NUCLEOTIDE SEQUENCE [LARGE SCALE GENOMIC DNA]</scope>
</reference>
<dbReference type="STRING" id="64144.ENSATEP00000027881"/>
<dbReference type="InterPro" id="IPR003598">
    <property type="entry name" value="Ig_sub2"/>
</dbReference>
<evidence type="ECO:0000256" key="12">
    <source>
        <dbReference type="SAM" id="SignalP"/>
    </source>
</evidence>
<evidence type="ECO:0000256" key="5">
    <source>
        <dbReference type="ARBA" id="ARBA00022989"/>
    </source>
</evidence>
<dbReference type="PROSITE" id="PS50835">
    <property type="entry name" value="IG_LIKE"/>
    <property type="match status" value="2"/>
</dbReference>